<organism evidence="4 5">
    <name type="scientific">Gordonia hankookensis</name>
    <dbReference type="NCBI Taxonomy" id="589403"/>
    <lineage>
        <taxon>Bacteria</taxon>
        <taxon>Bacillati</taxon>
        <taxon>Actinomycetota</taxon>
        <taxon>Actinomycetes</taxon>
        <taxon>Mycobacteriales</taxon>
        <taxon>Gordoniaceae</taxon>
        <taxon>Gordonia</taxon>
    </lineage>
</organism>
<protein>
    <submittedName>
        <fullName evidence="4">DMT family transporter</fullName>
    </submittedName>
</protein>
<evidence type="ECO:0000256" key="2">
    <source>
        <dbReference type="SAM" id="Phobius"/>
    </source>
</evidence>
<feature type="transmembrane region" description="Helical" evidence="2">
    <location>
        <begin position="161"/>
        <end position="182"/>
    </location>
</feature>
<comment type="similarity">
    <text evidence="1">Belongs to the EamA transporter family.</text>
</comment>
<feature type="transmembrane region" description="Helical" evidence="2">
    <location>
        <begin position="256"/>
        <end position="275"/>
    </location>
</feature>
<keyword evidence="5" id="KW-1185">Reference proteome</keyword>
<comment type="caution">
    <text evidence="4">The sequence shown here is derived from an EMBL/GenBank/DDBJ whole genome shotgun (WGS) entry which is preliminary data.</text>
</comment>
<dbReference type="PANTHER" id="PTHR12715">
    <property type="entry name" value="TRANSPORTER, DRUG/METABOLITE EXPORTER FAMILY"/>
    <property type="match status" value="1"/>
</dbReference>
<feature type="transmembrane region" description="Helical" evidence="2">
    <location>
        <begin position="12"/>
        <end position="30"/>
    </location>
</feature>
<proteinExistence type="inferred from homology"/>
<gene>
    <name evidence="4" type="ORF">IDF66_22780</name>
</gene>
<dbReference type="Proteomes" id="UP000602395">
    <property type="component" value="Unassembled WGS sequence"/>
</dbReference>
<feature type="transmembrane region" description="Helical" evidence="2">
    <location>
        <begin position="189"/>
        <end position="208"/>
    </location>
</feature>
<accession>A0ABR7WI39</accession>
<dbReference type="InterPro" id="IPR000620">
    <property type="entry name" value="EamA_dom"/>
</dbReference>
<keyword evidence="2" id="KW-0812">Transmembrane</keyword>
<feature type="transmembrane region" description="Helical" evidence="2">
    <location>
        <begin position="42"/>
        <end position="61"/>
    </location>
</feature>
<evidence type="ECO:0000313" key="4">
    <source>
        <dbReference type="EMBL" id="MBD1322414.1"/>
    </source>
</evidence>
<feature type="domain" description="EamA" evidence="3">
    <location>
        <begin position="13"/>
        <end position="153"/>
    </location>
</feature>
<dbReference type="Pfam" id="PF00892">
    <property type="entry name" value="EamA"/>
    <property type="match status" value="2"/>
</dbReference>
<dbReference type="PANTHER" id="PTHR12715:SF4">
    <property type="entry name" value="EAMA DOMAIN-CONTAINING PROTEIN"/>
    <property type="match status" value="1"/>
</dbReference>
<dbReference type="Gene3D" id="1.10.3730.20">
    <property type="match status" value="2"/>
</dbReference>
<keyword evidence="2" id="KW-1133">Transmembrane helix</keyword>
<dbReference type="RefSeq" id="WP_190268745.1">
    <property type="nucleotide sequence ID" value="NZ_BAABAD010000005.1"/>
</dbReference>
<dbReference type="InterPro" id="IPR052756">
    <property type="entry name" value="Alkyne_AA_exporter"/>
</dbReference>
<feature type="transmembrane region" description="Helical" evidence="2">
    <location>
        <begin position="228"/>
        <end position="249"/>
    </location>
</feature>
<name>A0ABR7WI39_9ACTN</name>
<evidence type="ECO:0000259" key="3">
    <source>
        <dbReference type="Pfam" id="PF00892"/>
    </source>
</evidence>
<dbReference type="EMBL" id="JACWMS010000006">
    <property type="protein sequence ID" value="MBD1322414.1"/>
    <property type="molecule type" value="Genomic_DNA"/>
</dbReference>
<feature type="transmembrane region" description="Helical" evidence="2">
    <location>
        <begin position="81"/>
        <end position="102"/>
    </location>
</feature>
<evidence type="ECO:0000256" key="1">
    <source>
        <dbReference type="ARBA" id="ARBA00007362"/>
    </source>
</evidence>
<feature type="transmembrane region" description="Helical" evidence="2">
    <location>
        <begin position="281"/>
        <end position="301"/>
    </location>
</feature>
<evidence type="ECO:0000313" key="5">
    <source>
        <dbReference type="Proteomes" id="UP000602395"/>
    </source>
</evidence>
<dbReference type="SUPFAM" id="SSF103481">
    <property type="entry name" value="Multidrug resistance efflux transporter EmrE"/>
    <property type="match status" value="2"/>
</dbReference>
<dbReference type="InterPro" id="IPR037185">
    <property type="entry name" value="EmrE-like"/>
</dbReference>
<feature type="transmembrane region" description="Helical" evidence="2">
    <location>
        <begin position="108"/>
        <end position="130"/>
    </location>
</feature>
<feature type="domain" description="EamA" evidence="3">
    <location>
        <begin position="164"/>
        <end position="296"/>
    </location>
</feature>
<feature type="transmembrane region" description="Helical" evidence="2">
    <location>
        <begin position="137"/>
        <end position="155"/>
    </location>
</feature>
<sequence length="319" mass="33240">MLTRTSDPIHRSAIAATVTVVLWASAFVVIRDLGPAFSPGSMAFLRLLFGVVALTVVLVVARRRPASRARTGPRWPRGRALRLVIAYGVAWFGAYSVVLNWAEQHLDAGTAALLVNLAPIIVAVYAGFFLGEGFSRTLVIGIVISFSGVVLITVGGDGAHADWLGLALGVVTAVLYAAGVLLQKVALRAVDAVTATWLGAVAGLVATLPFAPTAMRELAAADPGQVGAIIYLGVGPTAIAFTTWAYALARTDAGRLAATTLAVPAIVILMSWWFLGELPPAIRIVGGVLCLAGVAIGRGLVRFRPRTSDDEVQAPARTG</sequence>
<reference evidence="4 5" key="1">
    <citation type="submission" date="2020-09" db="EMBL/GenBank/DDBJ databases">
        <title>Novel species in genus Gordonia.</title>
        <authorList>
            <person name="Zhang G."/>
        </authorList>
    </citation>
    <scope>NUCLEOTIDE SEQUENCE [LARGE SCALE GENOMIC DNA]</scope>
    <source>
        <strain evidence="4 5">ON-33</strain>
    </source>
</reference>
<keyword evidence="2" id="KW-0472">Membrane</keyword>